<reference evidence="1" key="1">
    <citation type="journal article" date="2022" name="New Phytol.">
        <title>Evolutionary transition to the ectomycorrhizal habit in the genomes of a hyperdiverse lineage of mushroom-forming fungi.</title>
        <authorList>
            <person name="Looney B."/>
            <person name="Miyauchi S."/>
            <person name="Morin E."/>
            <person name="Drula E."/>
            <person name="Courty P.E."/>
            <person name="Kohler A."/>
            <person name="Kuo A."/>
            <person name="LaButti K."/>
            <person name="Pangilinan J."/>
            <person name="Lipzen A."/>
            <person name="Riley R."/>
            <person name="Andreopoulos W."/>
            <person name="He G."/>
            <person name="Johnson J."/>
            <person name="Nolan M."/>
            <person name="Tritt A."/>
            <person name="Barry K.W."/>
            <person name="Grigoriev I.V."/>
            <person name="Nagy L.G."/>
            <person name="Hibbett D."/>
            <person name="Henrissat B."/>
            <person name="Matheny P.B."/>
            <person name="Labbe J."/>
            <person name="Martin F.M."/>
        </authorList>
    </citation>
    <scope>NUCLEOTIDE SEQUENCE</scope>
    <source>
        <strain evidence="1">BPL690</strain>
    </source>
</reference>
<gene>
    <name evidence="1" type="ORF">B0F90DRAFT_1667375</name>
</gene>
<dbReference type="AlphaFoldDB" id="A0AAD4M5Z0"/>
<dbReference type="InterPro" id="IPR032675">
    <property type="entry name" value="LRR_dom_sf"/>
</dbReference>
<dbReference type="Gene3D" id="3.80.10.10">
    <property type="entry name" value="Ribonuclease Inhibitor"/>
    <property type="match status" value="1"/>
</dbReference>
<comment type="caution">
    <text evidence="1">The sequence shown here is derived from an EMBL/GenBank/DDBJ whole genome shotgun (WGS) entry which is preliminary data.</text>
</comment>
<evidence type="ECO:0000313" key="2">
    <source>
        <dbReference type="Proteomes" id="UP001203297"/>
    </source>
</evidence>
<organism evidence="1 2">
    <name type="scientific">Multifurca ochricompacta</name>
    <dbReference type="NCBI Taxonomy" id="376703"/>
    <lineage>
        <taxon>Eukaryota</taxon>
        <taxon>Fungi</taxon>
        <taxon>Dikarya</taxon>
        <taxon>Basidiomycota</taxon>
        <taxon>Agaricomycotina</taxon>
        <taxon>Agaricomycetes</taxon>
        <taxon>Russulales</taxon>
        <taxon>Russulaceae</taxon>
        <taxon>Multifurca</taxon>
    </lineage>
</organism>
<evidence type="ECO:0000313" key="1">
    <source>
        <dbReference type="EMBL" id="KAI0303505.1"/>
    </source>
</evidence>
<proteinExistence type="predicted"/>
<protein>
    <recommendedName>
        <fullName evidence="3">F-box domain-containing protein</fullName>
    </recommendedName>
</protein>
<dbReference type="Proteomes" id="UP001203297">
    <property type="component" value="Unassembled WGS sequence"/>
</dbReference>
<evidence type="ECO:0008006" key="3">
    <source>
        <dbReference type="Google" id="ProtNLM"/>
    </source>
</evidence>
<accession>A0AAD4M5Z0</accession>
<name>A0AAD4M5Z0_9AGAM</name>
<dbReference type="EMBL" id="WTXG01000009">
    <property type="protein sequence ID" value="KAI0303505.1"/>
    <property type="molecule type" value="Genomic_DNA"/>
</dbReference>
<keyword evidence="2" id="KW-1185">Reference proteome</keyword>
<sequence>MSLADLYTESPAIFLRPRPLARSPGSFILLPLLPRPRPVKPLPAEVWSTVLSYVIDDVEEGRLGVPERRALLRDKWRLLFVCKPWVDVVLPLLYSRVHIFTVSSLEKFTTHLYTSDRRWDSIRRIPYSTPGRWVQTLDLSEVVVSHSAELLSIDSNLTRLFPVLPFLTSFHLTHEILLSNRALAALQGKDGIGELRSLKGFKVPVPGGQSVVQSFVSGSNPVIGLLRQCPRLEQLEITCMDAVNSELEGFIDLDLGSLEEEKEKGGESASPLLPPLNLPQLKFLCLSSIPISPLFLTLLRTPLPALRHLVVTPYSDGPTSLLNVLLATHGRNLISLRINTPRHLPISIDEVPPPSLLTYCPELHYLALDYPLPVLGLPNLELTEGESPRPHPLRVVTIPRPSTRFLREVEVSLPRLPTLTVVRARMVRWLRAGVSGKALEAGVQGEMHEWRRKLARKGVRLVDGEWRDPE</sequence>